<protein>
    <recommendedName>
        <fullName evidence="4">Cysteine dioxygenase</fullName>
    </recommendedName>
</protein>
<sequence length="95" mass="10760">MPLPIHICHHGWSHCIHASLCWRLVRCWPWLSAVGRAICYRLHGARSLQPSHDHDGQLTIALGIVHSDTECSRCLSMMACDWAAFVLTSCTSHWL</sequence>
<name>A0A0G4G8G2_VITBC</name>
<keyword evidence="1" id="KW-0732">Signal</keyword>
<dbReference type="AlphaFoldDB" id="A0A0G4G8G2"/>
<gene>
    <name evidence="2" type="ORF">Vbra_331</name>
</gene>
<dbReference type="EMBL" id="CDMY01000585">
    <property type="protein sequence ID" value="CEM24639.1"/>
    <property type="molecule type" value="Genomic_DNA"/>
</dbReference>
<keyword evidence="3" id="KW-1185">Reference proteome</keyword>
<organism evidence="2 3">
    <name type="scientific">Vitrella brassicaformis (strain CCMP3155)</name>
    <dbReference type="NCBI Taxonomy" id="1169540"/>
    <lineage>
        <taxon>Eukaryota</taxon>
        <taxon>Sar</taxon>
        <taxon>Alveolata</taxon>
        <taxon>Colpodellida</taxon>
        <taxon>Vitrellaceae</taxon>
        <taxon>Vitrella</taxon>
    </lineage>
</organism>
<evidence type="ECO:0000256" key="1">
    <source>
        <dbReference type="SAM" id="SignalP"/>
    </source>
</evidence>
<evidence type="ECO:0000313" key="2">
    <source>
        <dbReference type="EMBL" id="CEM24639.1"/>
    </source>
</evidence>
<dbReference type="VEuPathDB" id="CryptoDB:Vbra_331"/>
<proteinExistence type="predicted"/>
<evidence type="ECO:0008006" key="4">
    <source>
        <dbReference type="Google" id="ProtNLM"/>
    </source>
</evidence>
<reference evidence="2 3" key="1">
    <citation type="submission" date="2014-11" db="EMBL/GenBank/DDBJ databases">
        <authorList>
            <person name="Zhu J."/>
            <person name="Qi W."/>
            <person name="Song R."/>
        </authorList>
    </citation>
    <scope>NUCLEOTIDE SEQUENCE [LARGE SCALE GENOMIC DNA]</scope>
</reference>
<feature type="chain" id="PRO_5005189644" description="Cysteine dioxygenase" evidence="1">
    <location>
        <begin position="28"/>
        <end position="95"/>
    </location>
</feature>
<accession>A0A0G4G8G2</accession>
<dbReference type="InParanoid" id="A0A0G4G8G2"/>
<feature type="signal peptide" evidence="1">
    <location>
        <begin position="1"/>
        <end position="27"/>
    </location>
</feature>
<evidence type="ECO:0000313" key="3">
    <source>
        <dbReference type="Proteomes" id="UP000041254"/>
    </source>
</evidence>
<dbReference type="Proteomes" id="UP000041254">
    <property type="component" value="Unassembled WGS sequence"/>
</dbReference>